<dbReference type="RefSeq" id="WP_016191163.1">
    <property type="nucleotide sequence ID" value="NZ_CP089932.1"/>
</dbReference>
<dbReference type="AlphaFoldDB" id="A0A0M2KJ53"/>
<gene>
    <name evidence="1" type="ORF">SY86_18860</name>
</gene>
<dbReference type="Proteomes" id="UP000033924">
    <property type="component" value="Unassembled WGS sequence"/>
</dbReference>
<dbReference type="Pfam" id="PF10934">
    <property type="entry name" value="Sheath_initiator"/>
    <property type="match status" value="1"/>
</dbReference>
<proteinExistence type="predicted"/>
<dbReference type="InterPro" id="IPR020288">
    <property type="entry name" value="Sheath_initiator"/>
</dbReference>
<comment type="caution">
    <text evidence="1">The sequence shown here is derived from an EMBL/GenBank/DDBJ whole genome shotgun (WGS) entry which is preliminary data.</text>
</comment>
<evidence type="ECO:0000313" key="1">
    <source>
        <dbReference type="EMBL" id="KKF37026.1"/>
    </source>
</evidence>
<dbReference type="STRING" id="65700.SY86_18860"/>
<sequence>MTYRTLKLDTSTWDLMFDSNGNIAIADSGYSAAQDVASACLVFAGECYYDNTLGIPWKDEVLGYRPTAGYIARKMEAEAKKLPVVDQALASVFFDKDTRQVRGVIRVTDTDGNQSQAIL</sequence>
<accession>A0A0M2KJ53</accession>
<protein>
    <submittedName>
        <fullName evidence="1">Uncharacterized protein</fullName>
    </submittedName>
</protein>
<organism evidence="1 2">
    <name type="scientific">Erwinia tracheiphila</name>
    <dbReference type="NCBI Taxonomy" id="65700"/>
    <lineage>
        <taxon>Bacteria</taxon>
        <taxon>Pseudomonadati</taxon>
        <taxon>Pseudomonadota</taxon>
        <taxon>Gammaproteobacteria</taxon>
        <taxon>Enterobacterales</taxon>
        <taxon>Erwiniaceae</taxon>
        <taxon>Erwinia</taxon>
    </lineage>
</organism>
<dbReference type="PATRIC" id="fig|65700.7.peg.4685"/>
<name>A0A0M2KJ53_9GAMM</name>
<evidence type="ECO:0000313" key="2">
    <source>
        <dbReference type="Proteomes" id="UP000033924"/>
    </source>
</evidence>
<reference evidence="1 2" key="1">
    <citation type="submission" date="2015-01" db="EMBL/GenBank/DDBJ databases">
        <title>Erwinia tracheiphila.</title>
        <authorList>
            <person name="Shapiro L.R."/>
        </authorList>
    </citation>
    <scope>NUCLEOTIDE SEQUENCE [LARGE SCALE GENOMIC DNA]</scope>
    <source>
        <strain evidence="1 2">BuffGH</strain>
    </source>
</reference>
<dbReference type="EMBL" id="JXNU01000003">
    <property type="protein sequence ID" value="KKF37026.1"/>
    <property type="molecule type" value="Genomic_DNA"/>
</dbReference>
<keyword evidence="2" id="KW-1185">Reference proteome</keyword>